<dbReference type="EMBL" id="CAXAMN010022708">
    <property type="protein sequence ID" value="CAK9072194.1"/>
    <property type="molecule type" value="Genomic_DNA"/>
</dbReference>
<reference evidence="2 3" key="1">
    <citation type="submission" date="2024-02" db="EMBL/GenBank/DDBJ databases">
        <authorList>
            <person name="Chen Y."/>
            <person name="Shah S."/>
            <person name="Dougan E. K."/>
            <person name="Thang M."/>
            <person name="Chan C."/>
        </authorList>
    </citation>
    <scope>NUCLEOTIDE SEQUENCE [LARGE SCALE GENOMIC DNA]</scope>
</reference>
<gene>
    <name evidence="2" type="ORF">CCMP2556_LOCUS35506</name>
</gene>
<feature type="non-terminal residue" evidence="2">
    <location>
        <position position="175"/>
    </location>
</feature>
<dbReference type="SUPFAM" id="SSF57184">
    <property type="entry name" value="Growth factor receptor domain"/>
    <property type="match status" value="1"/>
</dbReference>
<protein>
    <recommendedName>
        <fullName evidence="1">Tyrosine-protein kinase ephrin type A/B receptor-like domain-containing protein</fullName>
    </recommendedName>
</protein>
<proteinExistence type="predicted"/>
<dbReference type="InterPro" id="IPR011641">
    <property type="entry name" value="Tyr-kin_ephrin_A/B_rcpt-like"/>
</dbReference>
<dbReference type="InterPro" id="IPR009030">
    <property type="entry name" value="Growth_fac_rcpt_cys_sf"/>
</dbReference>
<organism evidence="2 3">
    <name type="scientific">Durusdinium trenchii</name>
    <dbReference type="NCBI Taxonomy" id="1381693"/>
    <lineage>
        <taxon>Eukaryota</taxon>
        <taxon>Sar</taxon>
        <taxon>Alveolata</taxon>
        <taxon>Dinophyceae</taxon>
        <taxon>Suessiales</taxon>
        <taxon>Symbiodiniaceae</taxon>
        <taxon>Durusdinium</taxon>
    </lineage>
</organism>
<dbReference type="Pfam" id="PF07699">
    <property type="entry name" value="Ephrin_rec_like"/>
    <property type="match status" value="1"/>
</dbReference>
<sequence>MAQINAMLLDQKNTSNSWQETTCRWLQSNKEVWKSWIPDESQCFPGFGLYDSVLEDFTEQRVNASNPIVCKACASGTFSKALSDSIGETYICAPCAKGTSQDMGAATYCKPCKSGEYQDEIGSRTCKRCDIASYQEEQGAEECKSCPASTTTLGLGSALRADCGCQKGFINTAEP</sequence>
<evidence type="ECO:0000313" key="3">
    <source>
        <dbReference type="Proteomes" id="UP001642484"/>
    </source>
</evidence>
<accession>A0ABP0P8W1</accession>
<dbReference type="SMART" id="SM01411">
    <property type="entry name" value="Ephrin_rec_like"/>
    <property type="match status" value="2"/>
</dbReference>
<dbReference type="Gene3D" id="2.10.50.10">
    <property type="entry name" value="Tumor Necrosis Factor Receptor, subunit A, domain 2"/>
    <property type="match status" value="2"/>
</dbReference>
<keyword evidence="3" id="KW-1185">Reference proteome</keyword>
<feature type="domain" description="Tyrosine-protein kinase ephrin type A/B receptor-like" evidence="1">
    <location>
        <begin position="122"/>
        <end position="163"/>
    </location>
</feature>
<name>A0ABP0P8W1_9DINO</name>
<evidence type="ECO:0000313" key="2">
    <source>
        <dbReference type="EMBL" id="CAK9072194.1"/>
    </source>
</evidence>
<evidence type="ECO:0000259" key="1">
    <source>
        <dbReference type="Pfam" id="PF07699"/>
    </source>
</evidence>
<dbReference type="Proteomes" id="UP001642484">
    <property type="component" value="Unassembled WGS sequence"/>
</dbReference>
<comment type="caution">
    <text evidence="2">The sequence shown here is derived from an EMBL/GenBank/DDBJ whole genome shotgun (WGS) entry which is preliminary data.</text>
</comment>